<reference evidence="1 2" key="1">
    <citation type="submission" date="2020-04" db="EMBL/GenBank/DDBJ databases">
        <title>Genome sequence of Altibacter aquimarinus strain ALE3EI.</title>
        <authorList>
            <person name="Oh H.-M."/>
            <person name="Jang D."/>
        </authorList>
    </citation>
    <scope>NUCLEOTIDE SEQUENCE [LARGE SCALE GENOMIC DNA]</scope>
    <source>
        <strain evidence="1 2">ALE3EI</strain>
    </source>
</reference>
<sequence>MPASQEKISEELRKRNLTKSKIVQLTHPQEVEDNEKCPRCGSNNFQQIKDNELRATKYGGYEVEVNSQKCRICSYNAHKDQALNWKVWFKQFFRKYSWTKLK</sequence>
<dbReference type="Proteomes" id="UP000515514">
    <property type="component" value="Chromosome"/>
</dbReference>
<dbReference type="AlphaFoldDB" id="A0A7G8PUZ0"/>
<keyword evidence="2" id="KW-1185">Reference proteome</keyword>
<evidence type="ECO:0000313" key="2">
    <source>
        <dbReference type="Proteomes" id="UP000515514"/>
    </source>
</evidence>
<dbReference type="KEGG" id="alti:ALE3EI_1599"/>
<proteinExistence type="predicted"/>
<evidence type="ECO:0000313" key="1">
    <source>
        <dbReference type="EMBL" id="QNJ98156.1"/>
    </source>
</evidence>
<dbReference type="EMBL" id="CP052909">
    <property type="protein sequence ID" value="QNJ98156.1"/>
    <property type="molecule type" value="Genomic_DNA"/>
</dbReference>
<accession>A0A7G8PUZ0</accession>
<gene>
    <name evidence="1" type="ORF">ALE3EI_1599</name>
</gene>
<name>A0A7G8PUZ0_9FLAO</name>
<protein>
    <submittedName>
        <fullName evidence="1">Uncharacterized protein</fullName>
    </submittedName>
</protein>
<organism evidence="1 2">
    <name type="scientific">Constantimarinum furrinae</name>
    <dbReference type="NCBI Taxonomy" id="2562285"/>
    <lineage>
        <taxon>Bacteria</taxon>
        <taxon>Pseudomonadati</taxon>
        <taxon>Bacteroidota</taxon>
        <taxon>Flavobacteriia</taxon>
        <taxon>Flavobacteriales</taxon>
        <taxon>Flavobacteriaceae</taxon>
        <taxon>Altibacter/Constantimarinum group</taxon>
        <taxon>Constantimarinum</taxon>
    </lineage>
</organism>